<proteinExistence type="predicted"/>
<evidence type="ECO:0000313" key="2">
    <source>
        <dbReference type="Proteomes" id="UP000198923"/>
    </source>
</evidence>
<dbReference type="EMBL" id="FNCN01000013">
    <property type="protein sequence ID" value="SDH25360.1"/>
    <property type="molecule type" value="Genomic_DNA"/>
</dbReference>
<protein>
    <submittedName>
        <fullName evidence="1">Uncharacterized protein</fullName>
    </submittedName>
</protein>
<accession>A0A1G8AYC0</accession>
<reference evidence="1 2" key="1">
    <citation type="submission" date="2016-10" db="EMBL/GenBank/DDBJ databases">
        <authorList>
            <person name="de Groot N.N."/>
        </authorList>
    </citation>
    <scope>NUCLEOTIDE SEQUENCE [LARGE SCALE GENOMIC DNA]</scope>
    <source>
        <strain evidence="1 2">CPCC 201354</strain>
    </source>
</reference>
<keyword evidence="2" id="KW-1185">Reference proteome</keyword>
<dbReference type="RefSeq" id="WP_093171172.1">
    <property type="nucleotide sequence ID" value="NZ_FNCN01000013.1"/>
</dbReference>
<dbReference type="Proteomes" id="UP000198923">
    <property type="component" value="Unassembled WGS sequence"/>
</dbReference>
<dbReference type="STRING" id="504805.SAMN05421505_11328"/>
<sequence length="66" mass="7053">MITLDEVRLVADLGLKAVAQGADGRVPVLVAVDELAYVQAEGSAYRVAYQHAPAVETADIDNKFTH</sequence>
<dbReference type="AlphaFoldDB" id="A0A1G8AYC0"/>
<evidence type="ECO:0000313" key="1">
    <source>
        <dbReference type="EMBL" id="SDH25360.1"/>
    </source>
</evidence>
<name>A0A1G8AYC0_9ACTN</name>
<organism evidence="1 2">
    <name type="scientific">Sinosporangium album</name>
    <dbReference type="NCBI Taxonomy" id="504805"/>
    <lineage>
        <taxon>Bacteria</taxon>
        <taxon>Bacillati</taxon>
        <taxon>Actinomycetota</taxon>
        <taxon>Actinomycetes</taxon>
        <taxon>Streptosporangiales</taxon>
        <taxon>Streptosporangiaceae</taxon>
        <taxon>Sinosporangium</taxon>
    </lineage>
</organism>
<gene>
    <name evidence="1" type="ORF">SAMN05421505_11328</name>
</gene>